<name>A0A0A9FW64_ARUDO</name>
<accession>A0A0A9FW64</accession>
<organism evidence="1">
    <name type="scientific">Arundo donax</name>
    <name type="common">Giant reed</name>
    <name type="synonym">Donax arundinaceus</name>
    <dbReference type="NCBI Taxonomy" id="35708"/>
    <lineage>
        <taxon>Eukaryota</taxon>
        <taxon>Viridiplantae</taxon>
        <taxon>Streptophyta</taxon>
        <taxon>Embryophyta</taxon>
        <taxon>Tracheophyta</taxon>
        <taxon>Spermatophyta</taxon>
        <taxon>Magnoliopsida</taxon>
        <taxon>Liliopsida</taxon>
        <taxon>Poales</taxon>
        <taxon>Poaceae</taxon>
        <taxon>PACMAD clade</taxon>
        <taxon>Arundinoideae</taxon>
        <taxon>Arundineae</taxon>
        <taxon>Arundo</taxon>
    </lineage>
</organism>
<reference evidence="1" key="2">
    <citation type="journal article" date="2015" name="Data Brief">
        <title>Shoot transcriptome of the giant reed, Arundo donax.</title>
        <authorList>
            <person name="Barrero R.A."/>
            <person name="Guerrero F.D."/>
            <person name="Moolhuijzen P."/>
            <person name="Goolsby J.A."/>
            <person name="Tidwell J."/>
            <person name="Bellgard S.E."/>
            <person name="Bellgard M.I."/>
        </authorList>
    </citation>
    <scope>NUCLEOTIDE SEQUENCE</scope>
    <source>
        <tissue evidence="1">Shoot tissue taken approximately 20 cm above the soil surface</tissue>
    </source>
</reference>
<reference evidence="1" key="1">
    <citation type="submission" date="2014-09" db="EMBL/GenBank/DDBJ databases">
        <authorList>
            <person name="Magalhaes I.L.F."/>
            <person name="Oliveira U."/>
            <person name="Santos F.R."/>
            <person name="Vidigal T.H.D.A."/>
            <person name="Brescovit A.D."/>
            <person name="Santos A.J."/>
        </authorList>
    </citation>
    <scope>NUCLEOTIDE SEQUENCE</scope>
    <source>
        <tissue evidence="1">Shoot tissue taken approximately 20 cm above the soil surface</tissue>
    </source>
</reference>
<sequence>MERKYARHSSFTQCLKINEEEMGQAKPNVSLSLSLSQCHVPFS</sequence>
<dbReference type="EMBL" id="GBRH01183350">
    <property type="protein sequence ID" value="JAE14546.1"/>
    <property type="molecule type" value="Transcribed_RNA"/>
</dbReference>
<protein>
    <submittedName>
        <fullName evidence="1">Uncharacterized protein</fullName>
    </submittedName>
</protein>
<evidence type="ECO:0000313" key="1">
    <source>
        <dbReference type="EMBL" id="JAE14546.1"/>
    </source>
</evidence>
<proteinExistence type="predicted"/>
<dbReference type="AlphaFoldDB" id="A0A0A9FW64"/>